<keyword evidence="3" id="KW-0808">Transferase</keyword>
<dbReference type="InterPro" id="IPR038709">
    <property type="entry name" value="RpoN_core-bd_sf"/>
</dbReference>
<dbReference type="PATRIC" id="fig|1423801.4.peg.56"/>
<dbReference type="Pfam" id="PF04552">
    <property type="entry name" value="Sigma54_DBD"/>
    <property type="match status" value="1"/>
</dbReference>
<dbReference type="PROSITE" id="PS50044">
    <property type="entry name" value="SIGMA54_3"/>
    <property type="match status" value="1"/>
</dbReference>
<dbReference type="PIRSF" id="PIRSF000774">
    <property type="entry name" value="RpoN"/>
    <property type="match status" value="1"/>
</dbReference>
<dbReference type="PRINTS" id="PR00045">
    <property type="entry name" value="SIGMA54FCT"/>
</dbReference>
<evidence type="ECO:0000256" key="5">
    <source>
        <dbReference type="ARBA" id="ARBA00023015"/>
    </source>
</evidence>
<dbReference type="Proteomes" id="UP000051166">
    <property type="component" value="Unassembled WGS sequence"/>
</dbReference>
<name>A0A0R1V2B5_9LACO</name>
<gene>
    <name evidence="11" type="ORF">FD50_GL000058</name>
</gene>
<evidence type="ECO:0000313" key="11">
    <source>
        <dbReference type="EMBL" id="KRL99740.1"/>
    </source>
</evidence>
<dbReference type="GO" id="GO:0006352">
    <property type="term" value="P:DNA-templated transcription initiation"/>
    <property type="evidence" value="ECO:0007669"/>
    <property type="project" value="InterPro"/>
</dbReference>
<comment type="similarity">
    <text evidence="1">Belongs to the sigma-54 factor family.</text>
</comment>
<dbReference type="GO" id="GO:0001216">
    <property type="term" value="F:DNA-binding transcription activator activity"/>
    <property type="evidence" value="ECO:0007669"/>
    <property type="project" value="InterPro"/>
</dbReference>
<keyword evidence="5" id="KW-0805">Transcription regulation</keyword>
<feature type="domain" description="RNA polymerase sigma factor 54 DNA-binding" evidence="9">
    <location>
        <begin position="278"/>
        <end position="436"/>
    </location>
</feature>
<evidence type="ECO:0000259" key="10">
    <source>
        <dbReference type="Pfam" id="PF04963"/>
    </source>
</evidence>
<comment type="caution">
    <text evidence="11">The sequence shown here is derived from an EMBL/GenBank/DDBJ whole genome shotgun (WGS) entry which is preliminary data.</text>
</comment>
<proteinExistence type="inferred from homology"/>
<dbReference type="PROSITE" id="PS00718">
    <property type="entry name" value="SIGMA54_2"/>
    <property type="match status" value="1"/>
</dbReference>
<evidence type="ECO:0000256" key="3">
    <source>
        <dbReference type="ARBA" id="ARBA00022679"/>
    </source>
</evidence>
<dbReference type="Gene3D" id="1.10.10.1330">
    <property type="entry name" value="RNA polymerase sigma-54 factor, core-binding domain"/>
    <property type="match status" value="1"/>
</dbReference>
<keyword evidence="7" id="KW-0238">DNA-binding</keyword>
<keyword evidence="2" id="KW-0240">DNA-directed RNA polymerase</keyword>
<dbReference type="STRING" id="1423801.FD50_GL000058"/>
<dbReference type="Gene3D" id="1.10.10.60">
    <property type="entry name" value="Homeodomain-like"/>
    <property type="match status" value="1"/>
</dbReference>
<keyword evidence="12" id="KW-1185">Reference proteome</keyword>
<dbReference type="InterPro" id="IPR007634">
    <property type="entry name" value="RNA_pol_sigma_54_DNA-bd"/>
</dbReference>
<evidence type="ECO:0000313" key="12">
    <source>
        <dbReference type="Proteomes" id="UP000051166"/>
    </source>
</evidence>
<dbReference type="RefSeq" id="WP_056960174.1">
    <property type="nucleotide sequence ID" value="NZ_AZFQ01000023.1"/>
</dbReference>
<keyword evidence="4" id="KW-0548">Nucleotidyltransferase</keyword>
<reference evidence="11 12" key="1">
    <citation type="journal article" date="2015" name="Genome Announc.">
        <title>Expanding the biotechnology potential of lactobacilli through comparative genomics of 213 strains and associated genera.</title>
        <authorList>
            <person name="Sun Z."/>
            <person name="Harris H.M."/>
            <person name="McCann A."/>
            <person name="Guo C."/>
            <person name="Argimon S."/>
            <person name="Zhang W."/>
            <person name="Yang X."/>
            <person name="Jeffery I.B."/>
            <person name="Cooney J.C."/>
            <person name="Kagawa T.F."/>
            <person name="Liu W."/>
            <person name="Song Y."/>
            <person name="Salvetti E."/>
            <person name="Wrobel A."/>
            <person name="Rasinkangas P."/>
            <person name="Parkhill J."/>
            <person name="Rea M.C."/>
            <person name="O'Sullivan O."/>
            <person name="Ritari J."/>
            <person name="Douillard F.P."/>
            <person name="Paul Ross R."/>
            <person name="Yang R."/>
            <person name="Briner A.E."/>
            <person name="Felis G.E."/>
            <person name="de Vos W.M."/>
            <person name="Barrangou R."/>
            <person name="Klaenhammer T.R."/>
            <person name="Caufield P.W."/>
            <person name="Cui Y."/>
            <person name="Zhang H."/>
            <person name="O'Toole P.W."/>
        </authorList>
    </citation>
    <scope>NUCLEOTIDE SEQUENCE [LARGE SCALE GENOMIC DNA]</scope>
    <source>
        <strain evidence="11 12">DSM 16230</strain>
    </source>
</reference>
<evidence type="ECO:0000256" key="2">
    <source>
        <dbReference type="ARBA" id="ARBA00022478"/>
    </source>
</evidence>
<dbReference type="Pfam" id="PF00309">
    <property type="entry name" value="Sigma54_AID"/>
    <property type="match status" value="1"/>
</dbReference>
<evidence type="ECO:0000259" key="9">
    <source>
        <dbReference type="Pfam" id="PF04552"/>
    </source>
</evidence>
<dbReference type="GeneID" id="98307526"/>
<dbReference type="InterPro" id="IPR007046">
    <property type="entry name" value="RNA_pol_sigma_54_core-bd"/>
</dbReference>
<evidence type="ECO:0000256" key="7">
    <source>
        <dbReference type="ARBA" id="ARBA00023125"/>
    </source>
</evidence>
<evidence type="ECO:0000256" key="6">
    <source>
        <dbReference type="ARBA" id="ARBA00023082"/>
    </source>
</evidence>
<dbReference type="EMBL" id="AZFQ01000023">
    <property type="protein sequence ID" value="KRL99740.1"/>
    <property type="molecule type" value="Genomic_DNA"/>
</dbReference>
<dbReference type="PROSITE" id="PS00717">
    <property type="entry name" value="SIGMA54_1"/>
    <property type="match status" value="1"/>
</dbReference>
<dbReference type="InterPro" id="IPR000394">
    <property type="entry name" value="RNA_pol_sigma_54"/>
</dbReference>
<dbReference type="Pfam" id="PF04963">
    <property type="entry name" value="Sigma54_CBD"/>
    <property type="match status" value="1"/>
</dbReference>
<organism evidence="11 12">
    <name type="scientific">Liquorilactobacillus satsumensis DSM 16230 = JCM 12392</name>
    <dbReference type="NCBI Taxonomy" id="1423801"/>
    <lineage>
        <taxon>Bacteria</taxon>
        <taxon>Bacillati</taxon>
        <taxon>Bacillota</taxon>
        <taxon>Bacilli</taxon>
        <taxon>Lactobacillales</taxon>
        <taxon>Lactobacillaceae</taxon>
        <taxon>Liquorilactobacillus</taxon>
    </lineage>
</organism>
<evidence type="ECO:0000256" key="4">
    <source>
        <dbReference type="ARBA" id="ARBA00022695"/>
    </source>
</evidence>
<dbReference type="NCBIfam" id="TIGR02395">
    <property type="entry name" value="rpoN_sigma"/>
    <property type="match status" value="1"/>
</dbReference>
<dbReference type="AlphaFoldDB" id="A0A0R1V2B5"/>
<dbReference type="PANTHER" id="PTHR32248">
    <property type="entry name" value="RNA POLYMERASE SIGMA-54 FACTOR"/>
    <property type="match status" value="1"/>
</dbReference>
<dbReference type="GO" id="GO:0016987">
    <property type="term" value="F:sigma factor activity"/>
    <property type="evidence" value="ECO:0007669"/>
    <property type="project" value="UniProtKB-KW"/>
</dbReference>
<dbReference type="OrthoDB" id="9814402at2"/>
<protein>
    <submittedName>
        <fullName evidence="11">RNA polymerase factor sigma-54</fullName>
    </submittedName>
</protein>
<evidence type="ECO:0000256" key="1">
    <source>
        <dbReference type="ARBA" id="ARBA00008798"/>
    </source>
</evidence>
<keyword evidence="8" id="KW-0804">Transcription</keyword>
<feature type="domain" description="RNA polymerase sigma factor 54 core-binding" evidence="10">
    <location>
        <begin position="79"/>
        <end position="263"/>
    </location>
</feature>
<accession>A0A0R1V2B5</accession>
<sequence length="440" mass="50190">MALEQSFGQEQKQVQKLAMTQKMQQSLQVLRFSIEDLHEFLAQKQLDNPFIVVKGGMNYQAGASATDLPKETFLKAPEHKTQSLFEYLLAQVHLTMRKTVLRGWVVFLIDHLDTNGYLTVDLEEIIQQTHVDRTTLLDALTLLQRLDPPGVGARDLQECLLLQIENDDKAPAMAAAVITQMFHEFADHKWNELTHKFKLSLGEVQQIADYIKTLSPAPGAAFGGDDIGYVYPDLVVKRSADQQTLELTVTKKTQPVIMFKEKYYAQLEKMPDKSLQHFLRLKKNEYAEMLKDLEQRGRTIERVGQVILEYQQEFFMGKTQTLRPLLLRDVAHRLQLHESTISRAVNGKYLKCEQGVFELRSFFKKPVTMGNEASDLSADAVQSQLKALIDAEDKTNPLSDNHLKNLLQKNGVVISRRTVAKYRELLAIPSSTKRKRYATG</sequence>
<dbReference type="GO" id="GO:0000428">
    <property type="term" value="C:DNA-directed RNA polymerase complex"/>
    <property type="evidence" value="ECO:0007669"/>
    <property type="project" value="UniProtKB-KW"/>
</dbReference>
<dbReference type="GO" id="GO:0016779">
    <property type="term" value="F:nucleotidyltransferase activity"/>
    <property type="evidence" value="ECO:0007669"/>
    <property type="project" value="UniProtKB-KW"/>
</dbReference>
<keyword evidence="6" id="KW-0731">Sigma factor</keyword>
<evidence type="ECO:0000256" key="8">
    <source>
        <dbReference type="ARBA" id="ARBA00023163"/>
    </source>
</evidence>
<dbReference type="GO" id="GO:0003677">
    <property type="term" value="F:DNA binding"/>
    <property type="evidence" value="ECO:0007669"/>
    <property type="project" value="UniProtKB-KW"/>
</dbReference>
<dbReference type="PANTHER" id="PTHR32248:SF4">
    <property type="entry name" value="RNA POLYMERASE SIGMA-54 FACTOR"/>
    <property type="match status" value="1"/>
</dbReference>